<evidence type="ECO:0000256" key="2">
    <source>
        <dbReference type="ARBA" id="ARBA00022741"/>
    </source>
</evidence>
<evidence type="ECO:0000256" key="3">
    <source>
        <dbReference type="ARBA" id="ARBA00022801"/>
    </source>
</evidence>
<keyword evidence="8" id="KW-1185">Reference proteome</keyword>
<dbReference type="PANTHER" id="PTHR45709:SF2">
    <property type="entry name" value="LARGE SUBUNIT GTPASE 1 HOMOLOG"/>
    <property type="match status" value="1"/>
</dbReference>
<sequence length="191" mass="21535">MFWNKYFDSIGVNVFFWSALCGAEEVEEWPILNRDELLRKLRGMSSEETCSVGMIGYPNVGKSSTINALLNNKKTAVSATPGRTKHLQTHLITHEDNKLMLCDCPGLVMPNFVIDQSELVLSSILPLSQMIDYMSPAILVHFECIIQIVQRIPICVLKQFYNVTFTENSPPPSQYKLTEDFLGTLAGGDWQ</sequence>
<feature type="signal peptide" evidence="6">
    <location>
        <begin position="1"/>
        <end position="23"/>
    </location>
</feature>
<accession>A0A6P7TW99</accession>
<feature type="domain" description="G" evidence="7">
    <location>
        <begin position="52"/>
        <end position="109"/>
    </location>
</feature>
<dbReference type="InterPro" id="IPR043358">
    <property type="entry name" value="GNL1-like"/>
</dbReference>
<keyword evidence="2" id="KW-0547">Nucleotide-binding</keyword>
<dbReference type="SUPFAM" id="SSF52540">
    <property type="entry name" value="P-loop containing nucleoside triphosphate hydrolases"/>
    <property type="match status" value="1"/>
</dbReference>
<keyword evidence="1" id="KW-0963">Cytoplasm</keyword>
<dbReference type="RefSeq" id="XP_029654205.1">
    <property type="nucleotide sequence ID" value="XM_029798345.1"/>
</dbReference>
<evidence type="ECO:0000259" key="7">
    <source>
        <dbReference type="Pfam" id="PF01926"/>
    </source>
</evidence>
<gene>
    <name evidence="9" type="primary">LOC115227549</name>
</gene>
<name>A0A6P7TW99_9MOLL</name>
<evidence type="ECO:0000256" key="6">
    <source>
        <dbReference type="SAM" id="SignalP"/>
    </source>
</evidence>
<organism evidence="8 9">
    <name type="scientific">Octopus sinensis</name>
    <name type="common">East Asian common octopus</name>
    <dbReference type="NCBI Taxonomy" id="2607531"/>
    <lineage>
        <taxon>Eukaryota</taxon>
        <taxon>Metazoa</taxon>
        <taxon>Spiralia</taxon>
        <taxon>Lophotrochozoa</taxon>
        <taxon>Mollusca</taxon>
        <taxon>Cephalopoda</taxon>
        <taxon>Coleoidea</taxon>
        <taxon>Octopodiformes</taxon>
        <taxon>Octopoda</taxon>
        <taxon>Incirrata</taxon>
        <taxon>Octopodidae</taxon>
        <taxon>Octopus</taxon>
    </lineage>
</organism>
<dbReference type="InterPro" id="IPR027417">
    <property type="entry name" value="P-loop_NTPase"/>
</dbReference>
<dbReference type="Pfam" id="PF01926">
    <property type="entry name" value="MMR_HSR1"/>
    <property type="match status" value="1"/>
</dbReference>
<reference evidence="9" key="1">
    <citation type="submission" date="2025-08" db="UniProtKB">
        <authorList>
            <consortium name="RefSeq"/>
        </authorList>
    </citation>
    <scope>IDENTIFICATION</scope>
</reference>
<dbReference type="GO" id="GO:0005525">
    <property type="term" value="F:GTP binding"/>
    <property type="evidence" value="ECO:0007669"/>
    <property type="project" value="UniProtKB-KW"/>
</dbReference>
<dbReference type="PANTHER" id="PTHR45709">
    <property type="entry name" value="LARGE SUBUNIT GTPASE 1 HOMOLOG-RELATED"/>
    <property type="match status" value="1"/>
</dbReference>
<dbReference type="GO" id="GO:0003924">
    <property type="term" value="F:GTPase activity"/>
    <property type="evidence" value="ECO:0007669"/>
    <property type="project" value="InterPro"/>
</dbReference>
<evidence type="ECO:0000256" key="5">
    <source>
        <dbReference type="ARBA" id="ARBA00040145"/>
    </source>
</evidence>
<proteinExistence type="predicted"/>
<evidence type="ECO:0000313" key="9">
    <source>
        <dbReference type="RefSeq" id="XP_029654205.1"/>
    </source>
</evidence>
<protein>
    <recommendedName>
        <fullName evidence="5">Large subunit GTPase 1 homolog</fullName>
    </recommendedName>
</protein>
<dbReference type="KEGG" id="osn:115227549"/>
<keyword evidence="6" id="KW-0732">Signal</keyword>
<dbReference type="GO" id="GO:0005829">
    <property type="term" value="C:cytosol"/>
    <property type="evidence" value="ECO:0007669"/>
    <property type="project" value="TreeGrafter"/>
</dbReference>
<dbReference type="Proteomes" id="UP000515154">
    <property type="component" value="Unplaced"/>
</dbReference>
<evidence type="ECO:0000256" key="4">
    <source>
        <dbReference type="ARBA" id="ARBA00023134"/>
    </source>
</evidence>
<evidence type="ECO:0000256" key="1">
    <source>
        <dbReference type="ARBA" id="ARBA00022490"/>
    </source>
</evidence>
<dbReference type="InterPro" id="IPR006073">
    <property type="entry name" value="GTP-bd"/>
</dbReference>
<dbReference type="AlphaFoldDB" id="A0A6P7TW99"/>
<evidence type="ECO:0000313" key="8">
    <source>
        <dbReference type="Proteomes" id="UP000515154"/>
    </source>
</evidence>
<dbReference type="Gene3D" id="3.40.50.300">
    <property type="entry name" value="P-loop containing nucleotide triphosphate hydrolases"/>
    <property type="match status" value="1"/>
</dbReference>
<feature type="chain" id="PRO_5027803740" description="Large subunit GTPase 1 homolog" evidence="6">
    <location>
        <begin position="24"/>
        <end position="191"/>
    </location>
</feature>
<keyword evidence="3" id="KW-0378">Hydrolase</keyword>
<keyword evidence="4" id="KW-0342">GTP-binding</keyword>